<reference evidence="11" key="1">
    <citation type="submission" date="2016-06" db="EMBL/GenBank/DDBJ databases">
        <title>Draft Genome sequence of the fungus Inonotus baumii.</title>
        <authorList>
            <person name="Zhu H."/>
            <person name="Lin W."/>
        </authorList>
    </citation>
    <scope>NUCLEOTIDE SEQUENCE</scope>
    <source>
        <strain evidence="11">821</strain>
    </source>
</reference>
<sequence length="614" mass="68620">MKLSEIQWSLDCNCIFSPVGTIYWYTGRRAIFNAGAPEDRPKLLWTFDFDMQENGDVHLLLLDEFLQGDELGDMSWNIMKFSSSASSIEKVFSGQQLNREYGAPIITRLRDNLAILYQQLWGLPLGTLSVFFVNEDKSVTVTCINAECLEVVNDFVICLSNVGNGCRSLNILLLTELYKAARSITEPQKTVSSSDALFAAMRLESKSFSLRKPQLTVNTLHWKVKPDQNAIYISVLYKDRICKGTPFARFVLNNLTKHPSASIWPLISMYSLDRGNDKEDVPLKLSGRTFVSYTILTPPTLSGQCLALLHSSDIVTESEDKFVLAILNEDGSIKFKPLDLGVDYHQTEALCTELYSGAVYFATKDYDSVIIRSPTTQTNPSAIPPSVFTLPHTAQLEALYTIIRDKNTTRGDFLFYSDRIIRLLVEEGLNHLPVVPKTVETPTGATYDGVGFEGKICGVSILRAGEAMEAGLREVCRSVRIGKILIQRVSPYIGYTLRIADRRDLNLQDEETAQAKLFYAKLPQDIASRYVLLLDPMLATGGSAIKAIEVILSHGVPESRIIFINLISCPEGLHKVCARFPKLRVITGWIDKGLDDKSYIIPGLGDFGERRYCV</sequence>
<dbReference type="InterPro" id="IPR029057">
    <property type="entry name" value="PRTase-like"/>
</dbReference>
<keyword evidence="7" id="KW-0808">Transferase</keyword>
<dbReference type="EMBL" id="LNZH02000180">
    <property type="protein sequence ID" value="OCB88350.1"/>
    <property type="molecule type" value="Genomic_DNA"/>
</dbReference>
<dbReference type="Proteomes" id="UP000757232">
    <property type="component" value="Unassembled WGS sequence"/>
</dbReference>
<dbReference type="FunFam" id="3.40.50.2020:FF:000023">
    <property type="entry name" value="Probable uracil phosphoribosyltransferase"/>
    <property type="match status" value="1"/>
</dbReference>
<dbReference type="SUPFAM" id="SSF53271">
    <property type="entry name" value="PRTase-like"/>
    <property type="match status" value="1"/>
</dbReference>
<evidence type="ECO:0000256" key="2">
    <source>
        <dbReference type="ARBA" id="ARBA00005180"/>
    </source>
</evidence>
<dbReference type="AlphaFoldDB" id="A0A9Q5N543"/>
<dbReference type="CDD" id="cd06223">
    <property type="entry name" value="PRTases_typeI"/>
    <property type="match status" value="1"/>
</dbReference>
<dbReference type="Pfam" id="PF14681">
    <property type="entry name" value="UPRTase"/>
    <property type="match status" value="1"/>
</dbReference>
<dbReference type="NCBIfam" id="NF001097">
    <property type="entry name" value="PRK00129.1"/>
    <property type="match status" value="1"/>
</dbReference>
<dbReference type="EC" id="2.4.2.9" evidence="4"/>
<keyword evidence="5" id="KW-0021">Allosteric enzyme</keyword>
<dbReference type="Gene3D" id="3.40.50.2020">
    <property type="match status" value="1"/>
</dbReference>
<evidence type="ECO:0000259" key="10">
    <source>
        <dbReference type="Pfam" id="PF14681"/>
    </source>
</evidence>
<evidence type="ECO:0000256" key="9">
    <source>
        <dbReference type="ARBA" id="ARBA00023134"/>
    </source>
</evidence>
<dbReference type="InterPro" id="IPR000836">
    <property type="entry name" value="PRTase_dom"/>
</dbReference>
<dbReference type="GO" id="GO:0004845">
    <property type="term" value="F:uracil phosphoribosyltransferase activity"/>
    <property type="evidence" value="ECO:0007669"/>
    <property type="project" value="UniProtKB-EC"/>
</dbReference>
<comment type="pathway">
    <text evidence="2">Pyrimidine metabolism; UMP biosynthesis via salvage pathway; UMP from uracil: step 1/1.</text>
</comment>
<evidence type="ECO:0000256" key="1">
    <source>
        <dbReference type="ARBA" id="ARBA00001946"/>
    </source>
</evidence>
<protein>
    <recommendedName>
        <fullName evidence="4">uracil phosphoribosyltransferase</fullName>
        <ecNumber evidence="4">2.4.2.9</ecNumber>
    </recommendedName>
</protein>
<comment type="cofactor">
    <cofactor evidence="1">
        <name>Mg(2+)</name>
        <dbReference type="ChEBI" id="CHEBI:18420"/>
    </cofactor>
</comment>
<dbReference type="GO" id="GO:0008655">
    <property type="term" value="P:pyrimidine-containing compound salvage"/>
    <property type="evidence" value="ECO:0007669"/>
    <property type="project" value="UniProtKB-ARBA"/>
</dbReference>
<proteinExistence type="inferred from homology"/>
<evidence type="ECO:0000256" key="3">
    <source>
        <dbReference type="ARBA" id="ARBA00009516"/>
    </source>
</evidence>
<accession>A0A9Q5N543</accession>
<gene>
    <name evidence="11" type="ORF">A7U60_g4552</name>
</gene>
<keyword evidence="8" id="KW-0547">Nucleotide-binding</keyword>
<evidence type="ECO:0000313" key="12">
    <source>
        <dbReference type="Proteomes" id="UP000757232"/>
    </source>
</evidence>
<comment type="similarity">
    <text evidence="3">Belongs to the UPRTase family.</text>
</comment>
<keyword evidence="12" id="KW-1185">Reference proteome</keyword>
<evidence type="ECO:0000256" key="4">
    <source>
        <dbReference type="ARBA" id="ARBA00011894"/>
    </source>
</evidence>
<name>A0A9Q5N543_SANBA</name>
<organism evidence="11 12">
    <name type="scientific">Sanghuangporus baumii</name>
    <name type="common">Phellinus baumii</name>
    <dbReference type="NCBI Taxonomy" id="108892"/>
    <lineage>
        <taxon>Eukaryota</taxon>
        <taxon>Fungi</taxon>
        <taxon>Dikarya</taxon>
        <taxon>Basidiomycota</taxon>
        <taxon>Agaricomycotina</taxon>
        <taxon>Agaricomycetes</taxon>
        <taxon>Hymenochaetales</taxon>
        <taxon>Hymenochaetaceae</taxon>
        <taxon>Sanghuangporus</taxon>
    </lineage>
</organism>
<evidence type="ECO:0000256" key="7">
    <source>
        <dbReference type="ARBA" id="ARBA00022679"/>
    </source>
</evidence>
<evidence type="ECO:0000256" key="6">
    <source>
        <dbReference type="ARBA" id="ARBA00022676"/>
    </source>
</evidence>
<evidence type="ECO:0000256" key="5">
    <source>
        <dbReference type="ARBA" id="ARBA00022533"/>
    </source>
</evidence>
<dbReference type="GO" id="GO:0005525">
    <property type="term" value="F:GTP binding"/>
    <property type="evidence" value="ECO:0007669"/>
    <property type="project" value="UniProtKB-KW"/>
</dbReference>
<evidence type="ECO:0000256" key="8">
    <source>
        <dbReference type="ARBA" id="ARBA00022741"/>
    </source>
</evidence>
<keyword evidence="9" id="KW-0342">GTP-binding</keyword>
<feature type="domain" description="Phosphoribosyltransferase" evidence="10">
    <location>
        <begin position="392"/>
        <end position="612"/>
    </location>
</feature>
<dbReference type="OrthoDB" id="106623at2759"/>
<evidence type="ECO:0000313" key="11">
    <source>
        <dbReference type="EMBL" id="OCB88350.1"/>
    </source>
</evidence>
<comment type="caution">
    <text evidence="11">The sequence shown here is derived from an EMBL/GenBank/DDBJ whole genome shotgun (WGS) entry which is preliminary data.</text>
</comment>
<keyword evidence="6" id="KW-0328">Glycosyltransferase</keyword>